<dbReference type="PANTHER" id="PTHR30632:SF17">
    <property type="entry name" value="MOLYBDATE-BINDING PROTEIN MODA"/>
    <property type="match status" value="1"/>
</dbReference>
<dbReference type="Pfam" id="PF13531">
    <property type="entry name" value="SBP_bac_11"/>
    <property type="match status" value="1"/>
</dbReference>
<dbReference type="GO" id="GO:0030973">
    <property type="term" value="F:molybdate ion binding"/>
    <property type="evidence" value="ECO:0007669"/>
    <property type="project" value="TreeGrafter"/>
</dbReference>
<evidence type="ECO:0000256" key="2">
    <source>
        <dbReference type="ARBA" id="ARBA00022505"/>
    </source>
</evidence>
<accession>A0A2N3LBL8</accession>
<evidence type="ECO:0000256" key="1">
    <source>
        <dbReference type="ARBA" id="ARBA00009175"/>
    </source>
</evidence>
<dbReference type="PIRSF" id="PIRSF004846">
    <property type="entry name" value="ModA"/>
    <property type="match status" value="1"/>
</dbReference>
<dbReference type="SUPFAM" id="SSF53850">
    <property type="entry name" value="Periplasmic binding protein-like II"/>
    <property type="match status" value="1"/>
</dbReference>
<comment type="subunit">
    <text evidence="5">The complex is composed of two ATP-binding proteins (ModC), two transmembrane proteins (ModB) and a solute-binding protein (ModA).</text>
</comment>
<dbReference type="FunFam" id="3.40.190.10:FF:000035">
    <property type="entry name" value="Molybdate ABC transporter substrate-binding protein"/>
    <property type="match status" value="1"/>
</dbReference>
<name>A0A2N3LBL8_9PROT</name>
<dbReference type="GO" id="GO:0015689">
    <property type="term" value="P:molybdate ion transport"/>
    <property type="evidence" value="ECO:0007669"/>
    <property type="project" value="InterPro"/>
</dbReference>
<keyword evidence="9" id="KW-1185">Reference proteome</keyword>
<dbReference type="GO" id="GO:0030288">
    <property type="term" value="C:outer membrane-bounded periplasmic space"/>
    <property type="evidence" value="ECO:0007669"/>
    <property type="project" value="TreeGrafter"/>
</dbReference>
<keyword evidence="2 6" id="KW-0500">Molybdenum</keyword>
<protein>
    <submittedName>
        <fullName evidence="8">Molybdate ABC transporter substrate-binding protein</fullName>
    </submittedName>
</protein>
<sequence length="273" mass="28987">MPHLRRLLVVPLSLLLLGLGAIAAPAWSEDITVFAAASLTNAIETAAQQYEEKTGIHVRLSLASSSTLARQIAAGAPADIYISANEKWMDWLNDQGVIQSNSRQDILANSLVLIAPANSTTPPTDITKSTKITDLIGHDERIAVGDPDHVPAGIYAKQALTTLGQWDAVNPRLARADNVRSALALVERGEAPLGIVYRTDAMISDGVKIIGTFPADSHPSITYPIALIDPQDGDAALKFLVWLLGDDAATIFADYGFDAIATTVTITPDTAAQ</sequence>
<dbReference type="AlphaFoldDB" id="A0A2N3LBL8"/>
<dbReference type="GO" id="GO:0046872">
    <property type="term" value="F:metal ion binding"/>
    <property type="evidence" value="ECO:0007669"/>
    <property type="project" value="UniProtKB-KW"/>
</dbReference>
<feature type="binding site" evidence="6">
    <location>
        <position position="197"/>
    </location>
    <ligand>
        <name>molybdate</name>
        <dbReference type="ChEBI" id="CHEBI:36264"/>
    </ligand>
</feature>
<organism evidence="8 9">
    <name type="scientific">Thalassospira lohafexi</name>
    <dbReference type="NCBI Taxonomy" id="744227"/>
    <lineage>
        <taxon>Bacteria</taxon>
        <taxon>Pseudomonadati</taxon>
        <taxon>Pseudomonadota</taxon>
        <taxon>Alphaproteobacteria</taxon>
        <taxon>Rhodospirillales</taxon>
        <taxon>Thalassospiraceae</taxon>
        <taxon>Thalassospira</taxon>
    </lineage>
</organism>
<gene>
    <name evidence="8" type="ORF">COO92_02340</name>
</gene>
<feature type="binding site" evidence="6">
    <location>
        <position position="152"/>
    </location>
    <ligand>
        <name>molybdate</name>
        <dbReference type="ChEBI" id="CHEBI:36264"/>
    </ligand>
</feature>
<dbReference type="PANTHER" id="PTHR30632">
    <property type="entry name" value="MOLYBDATE-BINDING PERIPLASMIC PROTEIN"/>
    <property type="match status" value="1"/>
</dbReference>
<evidence type="ECO:0000256" key="7">
    <source>
        <dbReference type="SAM" id="SignalP"/>
    </source>
</evidence>
<dbReference type="GO" id="GO:1901359">
    <property type="term" value="F:tungstate binding"/>
    <property type="evidence" value="ECO:0007669"/>
    <property type="project" value="UniProtKB-ARBA"/>
</dbReference>
<feature type="binding site" evidence="6">
    <location>
        <position position="38"/>
    </location>
    <ligand>
        <name>molybdate</name>
        <dbReference type="ChEBI" id="CHEBI:36264"/>
    </ligand>
</feature>
<keyword evidence="3 6" id="KW-0479">Metal-binding</keyword>
<dbReference type="NCBIfam" id="TIGR01256">
    <property type="entry name" value="modA"/>
    <property type="match status" value="1"/>
</dbReference>
<dbReference type="InterPro" id="IPR050682">
    <property type="entry name" value="ModA/WtpA"/>
</dbReference>
<feature type="signal peptide" evidence="7">
    <location>
        <begin position="1"/>
        <end position="23"/>
    </location>
</feature>
<dbReference type="Proteomes" id="UP000233332">
    <property type="component" value="Unassembled WGS sequence"/>
</dbReference>
<feature type="binding site" evidence="6">
    <location>
        <position position="65"/>
    </location>
    <ligand>
        <name>molybdate</name>
        <dbReference type="ChEBI" id="CHEBI:36264"/>
    </ligand>
</feature>
<reference evidence="8 9" key="1">
    <citation type="submission" date="2017-09" db="EMBL/GenBank/DDBJ databases">
        <title>Biodiversity and function of Thalassospira species in the particle-attached aromatic-hydrocarbon-degrading consortia from the surface seawater of the China South Sea.</title>
        <authorList>
            <person name="Dong C."/>
            <person name="Lai Q."/>
            <person name="Shao Z."/>
        </authorList>
    </citation>
    <scope>NUCLEOTIDE SEQUENCE [LARGE SCALE GENOMIC DNA]</scope>
    <source>
        <strain evidence="8 9">139Z-12</strain>
    </source>
</reference>
<dbReference type="RefSeq" id="WP_101299540.1">
    <property type="nucleotide sequence ID" value="NZ_NXGX01000001.1"/>
</dbReference>
<evidence type="ECO:0000313" key="9">
    <source>
        <dbReference type="Proteomes" id="UP000233332"/>
    </source>
</evidence>
<evidence type="ECO:0000256" key="5">
    <source>
        <dbReference type="ARBA" id="ARBA00062515"/>
    </source>
</evidence>
<dbReference type="CDD" id="cd13536">
    <property type="entry name" value="PBP2_EcModA"/>
    <property type="match status" value="1"/>
</dbReference>
<keyword evidence="4 7" id="KW-0732">Signal</keyword>
<comment type="caution">
    <text evidence="8">The sequence shown here is derived from an EMBL/GenBank/DDBJ whole genome shotgun (WGS) entry which is preliminary data.</text>
</comment>
<feature type="binding site" evidence="6">
    <location>
        <position position="179"/>
    </location>
    <ligand>
        <name>molybdate</name>
        <dbReference type="ChEBI" id="CHEBI:36264"/>
    </ligand>
</feature>
<comment type="similarity">
    <text evidence="1">Belongs to the bacterial solute-binding protein ModA family.</text>
</comment>
<evidence type="ECO:0000256" key="3">
    <source>
        <dbReference type="ARBA" id="ARBA00022723"/>
    </source>
</evidence>
<evidence type="ECO:0000256" key="6">
    <source>
        <dbReference type="PIRSR" id="PIRSR004846-1"/>
    </source>
</evidence>
<dbReference type="NCBIfam" id="NF007958">
    <property type="entry name" value="PRK10677.1"/>
    <property type="match status" value="1"/>
</dbReference>
<dbReference type="Gene3D" id="3.40.190.10">
    <property type="entry name" value="Periplasmic binding protein-like II"/>
    <property type="match status" value="2"/>
</dbReference>
<dbReference type="EMBL" id="NXGX01000001">
    <property type="protein sequence ID" value="PKR60221.1"/>
    <property type="molecule type" value="Genomic_DNA"/>
</dbReference>
<proteinExistence type="inferred from homology"/>
<dbReference type="InterPro" id="IPR005950">
    <property type="entry name" value="ModA"/>
</dbReference>
<evidence type="ECO:0000256" key="4">
    <source>
        <dbReference type="ARBA" id="ARBA00022729"/>
    </source>
</evidence>
<evidence type="ECO:0000313" key="8">
    <source>
        <dbReference type="EMBL" id="PKR60221.1"/>
    </source>
</evidence>
<feature type="chain" id="PRO_5014665392" evidence="7">
    <location>
        <begin position="24"/>
        <end position="273"/>
    </location>
</feature>